<evidence type="ECO:0000313" key="2">
    <source>
        <dbReference type="Proteomes" id="UP000267003"/>
    </source>
</evidence>
<proteinExistence type="predicted"/>
<accession>A0A3A8PPB7</accession>
<comment type="caution">
    <text evidence="1">The sequence shown here is derived from an EMBL/GenBank/DDBJ whole genome shotgun (WGS) entry which is preliminary data.</text>
</comment>
<organism evidence="1 2">
    <name type="scientific">Corallococcus aberystwythensis</name>
    <dbReference type="NCBI Taxonomy" id="2316722"/>
    <lineage>
        <taxon>Bacteria</taxon>
        <taxon>Pseudomonadati</taxon>
        <taxon>Myxococcota</taxon>
        <taxon>Myxococcia</taxon>
        <taxon>Myxococcales</taxon>
        <taxon>Cystobacterineae</taxon>
        <taxon>Myxococcaceae</taxon>
        <taxon>Corallococcus</taxon>
    </lineage>
</organism>
<name>A0A3A8PPB7_9BACT</name>
<reference evidence="2" key="1">
    <citation type="submission" date="2018-09" db="EMBL/GenBank/DDBJ databases">
        <authorList>
            <person name="Livingstone P.G."/>
            <person name="Whitworth D.E."/>
        </authorList>
    </citation>
    <scope>NUCLEOTIDE SEQUENCE [LARGE SCALE GENOMIC DNA]</scope>
    <source>
        <strain evidence="2">AB050A</strain>
    </source>
</reference>
<dbReference type="EMBL" id="RAWK01000256">
    <property type="protein sequence ID" value="RKH57000.1"/>
    <property type="molecule type" value="Genomic_DNA"/>
</dbReference>
<keyword evidence="2" id="KW-1185">Reference proteome</keyword>
<dbReference type="AlphaFoldDB" id="A0A3A8PPB7"/>
<dbReference type="Proteomes" id="UP000267003">
    <property type="component" value="Unassembled WGS sequence"/>
</dbReference>
<sequence length="61" mass="6578">MVIGRQGQGPEHGSIQHDRLFGCADLDRRLLEELGEDNRTAILHLHRGTGCHEGTCAADGG</sequence>
<protein>
    <submittedName>
        <fullName evidence="1">AsnC family protein</fullName>
    </submittedName>
</protein>
<gene>
    <name evidence="1" type="ORF">D7W81_32375</name>
</gene>
<evidence type="ECO:0000313" key="1">
    <source>
        <dbReference type="EMBL" id="RKH57000.1"/>
    </source>
</evidence>